<name>A0A850H4S6_9SPHN</name>
<evidence type="ECO:0000313" key="4">
    <source>
        <dbReference type="Proteomes" id="UP000561438"/>
    </source>
</evidence>
<evidence type="ECO:0000256" key="2">
    <source>
        <dbReference type="SAM" id="Phobius"/>
    </source>
</evidence>
<keyword evidence="4" id="KW-1185">Reference proteome</keyword>
<keyword evidence="2" id="KW-1133">Transmembrane helix</keyword>
<comment type="caution">
    <text evidence="3">The sequence shown here is derived from an EMBL/GenBank/DDBJ whole genome shotgun (WGS) entry which is preliminary data.</text>
</comment>
<dbReference type="EMBL" id="JABWGV010000003">
    <property type="protein sequence ID" value="NVD45507.1"/>
    <property type="molecule type" value="Genomic_DNA"/>
</dbReference>
<feature type="region of interest" description="Disordered" evidence="1">
    <location>
        <begin position="1"/>
        <end position="36"/>
    </location>
</feature>
<feature type="transmembrane region" description="Helical" evidence="2">
    <location>
        <begin position="77"/>
        <end position="96"/>
    </location>
</feature>
<accession>A0A850H4S6</accession>
<sequence>MGDLTTNSDRLIEEARRVRDDNRSGGRHRRAGSIGEGSRDIKARHLMRKVVRALAAIGAILVAAMIAGMVIGGLGFVGVMLTALAVLTAVVVFSVFPRMKVPKRADLNKGDVRQMVGRTELWLEHQRPALPAPAARLIDDMGVQLDTLGAQLETIDQNHPAARDIRTLVGEVLPETIDSYRRIPAGMRGDKSAGSTPDEQVTQSLSAISKELDSINRQLSSGAMDDLAIKTRYLDYKYGENPQTKIEKN</sequence>
<dbReference type="Proteomes" id="UP000561438">
    <property type="component" value="Unassembled WGS sequence"/>
</dbReference>
<feature type="compositionally biased region" description="Basic and acidic residues" evidence="1">
    <location>
        <begin position="10"/>
        <end position="24"/>
    </location>
</feature>
<feature type="transmembrane region" description="Helical" evidence="2">
    <location>
        <begin position="50"/>
        <end position="71"/>
    </location>
</feature>
<keyword evidence="2" id="KW-0812">Transmembrane</keyword>
<evidence type="ECO:0000313" key="3">
    <source>
        <dbReference type="EMBL" id="NVD45507.1"/>
    </source>
</evidence>
<keyword evidence="2" id="KW-0472">Membrane</keyword>
<organism evidence="3 4">
    <name type="scientific">Qipengyuania atrilutea</name>
    <dbReference type="NCBI Taxonomy" id="2744473"/>
    <lineage>
        <taxon>Bacteria</taxon>
        <taxon>Pseudomonadati</taxon>
        <taxon>Pseudomonadota</taxon>
        <taxon>Alphaproteobacteria</taxon>
        <taxon>Sphingomonadales</taxon>
        <taxon>Erythrobacteraceae</taxon>
        <taxon>Qipengyuania</taxon>
    </lineage>
</organism>
<gene>
    <name evidence="3" type="ORF">HUV48_10860</name>
</gene>
<protein>
    <recommendedName>
        <fullName evidence="5">5-bromo-4-chloroindolyl phosphate hydrolysis protein</fullName>
    </recommendedName>
</protein>
<evidence type="ECO:0008006" key="5">
    <source>
        <dbReference type="Google" id="ProtNLM"/>
    </source>
</evidence>
<proteinExistence type="predicted"/>
<evidence type="ECO:0000256" key="1">
    <source>
        <dbReference type="SAM" id="MobiDB-lite"/>
    </source>
</evidence>
<reference evidence="3 4" key="1">
    <citation type="submission" date="2020-06" db="EMBL/GenBank/DDBJ databases">
        <title>Altererythrobacter sp. HHU K3-1.</title>
        <authorList>
            <person name="Zhang D."/>
            <person name="Xue H."/>
        </authorList>
    </citation>
    <scope>NUCLEOTIDE SEQUENCE [LARGE SCALE GENOMIC DNA]</scope>
    <source>
        <strain evidence="3 4">HHU K3-1</strain>
    </source>
</reference>
<dbReference type="RefSeq" id="WP_176267776.1">
    <property type="nucleotide sequence ID" value="NZ_JABWGV010000003.1"/>
</dbReference>
<dbReference type="AlphaFoldDB" id="A0A850H4S6"/>